<reference evidence="1" key="1">
    <citation type="submission" date="2012-05" db="EMBL/GenBank/DDBJ databases">
        <authorList>
            <person name="Krishnakumar V."/>
            <person name="Cheung F."/>
            <person name="Xiao Y."/>
            <person name="Chan A."/>
            <person name="Moskal W.A."/>
            <person name="Town C.D."/>
        </authorList>
    </citation>
    <scope>NUCLEOTIDE SEQUENCE</scope>
</reference>
<name>I3S190_LOTJA</name>
<sequence>MWKYTEGVDLPPLTTIDLCHGLLFNEAIHWAVSNWVDGVTNMFIIAFDLMEKRLLEIPMPHGLLFPGFSLWVHGRFLSLSILQRDGTCEIWVMKKYKVLTSWTRTVLSTGSFHFPICSTKGGDIVLHSGTKVKKYSDEGVDREEQLEYPNHCGLLDASVPIYTESMLSLPDVSD</sequence>
<evidence type="ECO:0000313" key="1">
    <source>
        <dbReference type="EMBL" id="AFK34032.1"/>
    </source>
</evidence>
<accession>I3S190</accession>
<dbReference type="EMBL" id="BT134237">
    <property type="protein sequence ID" value="AFK34032.1"/>
    <property type="molecule type" value="mRNA"/>
</dbReference>
<protein>
    <recommendedName>
        <fullName evidence="2">F-box associated domain-containing protein</fullName>
    </recommendedName>
</protein>
<dbReference type="AlphaFoldDB" id="I3S190"/>
<proteinExistence type="evidence at transcript level"/>
<organism evidence="1">
    <name type="scientific">Lotus japonicus</name>
    <name type="common">Lotus corniculatus var. japonicus</name>
    <dbReference type="NCBI Taxonomy" id="34305"/>
    <lineage>
        <taxon>Eukaryota</taxon>
        <taxon>Viridiplantae</taxon>
        <taxon>Streptophyta</taxon>
        <taxon>Embryophyta</taxon>
        <taxon>Tracheophyta</taxon>
        <taxon>Spermatophyta</taxon>
        <taxon>Magnoliopsida</taxon>
        <taxon>eudicotyledons</taxon>
        <taxon>Gunneridae</taxon>
        <taxon>Pentapetalae</taxon>
        <taxon>rosids</taxon>
        <taxon>fabids</taxon>
        <taxon>Fabales</taxon>
        <taxon>Fabaceae</taxon>
        <taxon>Papilionoideae</taxon>
        <taxon>50 kb inversion clade</taxon>
        <taxon>NPAAA clade</taxon>
        <taxon>Hologalegina</taxon>
        <taxon>robinioid clade</taxon>
        <taxon>Loteae</taxon>
        <taxon>Lotus</taxon>
    </lineage>
</organism>
<evidence type="ECO:0008006" key="2">
    <source>
        <dbReference type="Google" id="ProtNLM"/>
    </source>
</evidence>